<dbReference type="EMBL" id="JTDI01000001">
    <property type="protein sequence ID" value="KHK93587.1"/>
    <property type="molecule type" value="Genomic_DNA"/>
</dbReference>
<dbReference type="PANTHER" id="PTHR30055">
    <property type="entry name" value="HTH-TYPE TRANSCRIPTIONAL REGULATOR RUTR"/>
    <property type="match status" value="1"/>
</dbReference>
<comment type="caution">
    <text evidence="4">The sequence shown here is derived from an EMBL/GenBank/DDBJ whole genome shotgun (WGS) entry which is preliminary data.</text>
</comment>
<dbReference type="SUPFAM" id="SSF46689">
    <property type="entry name" value="Homeodomain-like"/>
    <property type="match status" value="1"/>
</dbReference>
<evidence type="ECO:0000313" key="5">
    <source>
        <dbReference type="Proteomes" id="UP000031057"/>
    </source>
</evidence>
<evidence type="ECO:0000313" key="4">
    <source>
        <dbReference type="EMBL" id="KHK93587.1"/>
    </source>
</evidence>
<sequence>MSQDGDRASASRGQLTRDSILDAAEILFGQRGYEGTSTRDLAARAKVRLSLLHYHFGTKDKVLAATFDRKFDGLRSLIQSSFDTAAAGGELTLEECVRAFVMPFLEVSADKGHELHNFVVMTSHLMSSYRVPEVKPSLIRLSAISELFTTRVRAACPGAGESELLAGTYLIEAALIFMVQDPGFLDDISAHHHSADKLDQIAGATLRFFSTGLRSLIDPTSPN</sequence>
<gene>
    <name evidence="4" type="ORF">LK12_00090</name>
</gene>
<evidence type="ECO:0000259" key="3">
    <source>
        <dbReference type="PROSITE" id="PS50977"/>
    </source>
</evidence>
<protein>
    <submittedName>
        <fullName evidence="4">Transcriptional regulator</fullName>
    </submittedName>
</protein>
<name>A0A0B1ZWQ2_9SPHN</name>
<dbReference type="Gene3D" id="1.10.357.10">
    <property type="entry name" value="Tetracycline Repressor, domain 2"/>
    <property type="match status" value="1"/>
</dbReference>
<dbReference type="InterPro" id="IPR001647">
    <property type="entry name" value="HTH_TetR"/>
</dbReference>
<feature type="DNA-binding region" description="H-T-H motif" evidence="2">
    <location>
        <begin position="37"/>
        <end position="56"/>
    </location>
</feature>
<organism evidence="4 5">
    <name type="scientific">Novosphingobium malaysiense</name>
    <dbReference type="NCBI Taxonomy" id="1348853"/>
    <lineage>
        <taxon>Bacteria</taxon>
        <taxon>Pseudomonadati</taxon>
        <taxon>Pseudomonadota</taxon>
        <taxon>Alphaproteobacteria</taxon>
        <taxon>Sphingomonadales</taxon>
        <taxon>Sphingomonadaceae</taxon>
        <taxon>Novosphingobium</taxon>
    </lineage>
</organism>
<accession>A0A0B1ZWQ2</accession>
<dbReference type="STRING" id="1348853.LK12_00090"/>
<feature type="domain" description="HTH tetR-type" evidence="3">
    <location>
        <begin position="14"/>
        <end position="74"/>
    </location>
</feature>
<dbReference type="InterPro" id="IPR009057">
    <property type="entry name" value="Homeodomain-like_sf"/>
</dbReference>
<keyword evidence="1 2" id="KW-0238">DNA-binding</keyword>
<dbReference type="Pfam" id="PF17939">
    <property type="entry name" value="TetR_C_30"/>
    <property type="match status" value="1"/>
</dbReference>
<dbReference type="AlphaFoldDB" id="A0A0B1ZWQ2"/>
<dbReference type="InterPro" id="IPR036271">
    <property type="entry name" value="Tet_transcr_reg_TetR-rel_C_sf"/>
</dbReference>
<dbReference type="Pfam" id="PF00440">
    <property type="entry name" value="TetR_N"/>
    <property type="match status" value="1"/>
</dbReference>
<reference evidence="4 5" key="1">
    <citation type="submission" date="2014-10" db="EMBL/GenBank/DDBJ databases">
        <title>Genome sequence of Novosphingobium malaysiense MUSC 273(T).</title>
        <authorList>
            <person name="Lee L.-H."/>
        </authorList>
    </citation>
    <scope>NUCLEOTIDE SEQUENCE [LARGE SCALE GENOMIC DNA]</scope>
    <source>
        <strain evidence="4 5">MUSC 273</strain>
    </source>
</reference>
<dbReference type="InterPro" id="IPR041586">
    <property type="entry name" value="PsrA_TetR_C"/>
</dbReference>
<dbReference type="PROSITE" id="PS50977">
    <property type="entry name" value="HTH_TETR_2"/>
    <property type="match status" value="1"/>
</dbReference>
<dbReference type="GO" id="GO:0000976">
    <property type="term" value="F:transcription cis-regulatory region binding"/>
    <property type="evidence" value="ECO:0007669"/>
    <property type="project" value="TreeGrafter"/>
</dbReference>
<evidence type="ECO:0000256" key="2">
    <source>
        <dbReference type="PROSITE-ProRule" id="PRU00335"/>
    </source>
</evidence>
<evidence type="ECO:0000256" key="1">
    <source>
        <dbReference type="ARBA" id="ARBA00023125"/>
    </source>
</evidence>
<proteinExistence type="predicted"/>
<dbReference type="InterPro" id="IPR050109">
    <property type="entry name" value="HTH-type_TetR-like_transc_reg"/>
</dbReference>
<dbReference type="GO" id="GO:0003700">
    <property type="term" value="F:DNA-binding transcription factor activity"/>
    <property type="evidence" value="ECO:0007669"/>
    <property type="project" value="TreeGrafter"/>
</dbReference>
<dbReference type="SUPFAM" id="SSF48498">
    <property type="entry name" value="Tetracyclin repressor-like, C-terminal domain"/>
    <property type="match status" value="1"/>
</dbReference>
<dbReference type="PRINTS" id="PR00455">
    <property type="entry name" value="HTHTETR"/>
</dbReference>
<keyword evidence="5" id="KW-1185">Reference proteome</keyword>
<dbReference type="Proteomes" id="UP000031057">
    <property type="component" value="Unassembled WGS sequence"/>
</dbReference>
<dbReference type="PANTHER" id="PTHR30055:SF235">
    <property type="entry name" value="TRANSCRIPTIONAL REGULATORY PROTEIN"/>
    <property type="match status" value="1"/>
</dbReference>